<gene>
    <name evidence="1" type="ORF">LTR37_012112</name>
</gene>
<proteinExistence type="predicted"/>
<evidence type="ECO:0000313" key="2">
    <source>
        <dbReference type="Proteomes" id="UP001281147"/>
    </source>
</evidence>
<protein>
    <submittedName>
        <fullName evidence="1">Uncharacterized protein</fullName>
    </submittedName>
</protein>
<name>A0ACC3N045_9PEZI</name>
<sequence>MNAPTTPSRRTSGAGPSPLRQSVSAQEADSSSNSTEPQQQSGTAASPHVAPAPRVDLEGVHPDRIAMLTGDSGSQQNTNQTSQAQQQQQGGLFGGGGANTQTSQASRTDGLFGRIQTSQPQQQQQSTSLFGGGATTSQPQQSGGLFGSTATSQPQQGGGLLGNTTTSQPQQTSSLFGNTASNTQQQSNTGGTGLFGSTLNPPAKQQNTGSSSLFGGSTTNQPTSSLFGGNTSNTAQSSNNNLFGGNTGGTSSLFGGGTTNTQQQQEPSTSLFGGSTNQQQQQQQQPSNSIFGLTATNPNSQPPTSLLNASQYRSSQLGPFSGKLTLGQPSSQQQQGGASTQQYDYQSMKSTTRFADIKADVQSQLEAIDHMIAAQEKFAREIAAFIPKHGADVQTLAPDVAFVTEKTEAAETALALDAQRVANERKILEKDGKDGERIKRVVDNLRQPPQYHAHPSYTSTSNEDEDMDLIGNFFTPLASDLSKQLHACSSNLAEVEGHLGVMEASAPGRRGNGGVSSVGDLADVLGGFEGAILGAAGAVGRARDGVNEVVVGRGFSMT</sequence>
<evidence type="ECO:0000313" key="1">
    <source>
        <dbReference type="EMBL" id="KAK3707470.1"/>
    </source>
</evidence>
<reference evidence="1" key="1">
    <citation type="submission" date="2023-07" db="EMBL/GenBank/DDBJ databases">
        <title>Black Yeasts Isolated from many extreme environments.</title>
        <authorList>
            <person name="Coleine C."/>
            <person name="Stajich J.E."/>
            <person name="Selbmann L."/>
        </authorList>
    </citation>
    <scope>NUCLEOTIDE SEQUENCE</scope>
    <source>
        <strain evidence="1">CCFEE 5714</strain>
    </source>
</reference>
<dbReference type="EMBL" id="JAUTXU010000110">
    <property type="protein sequence ID" value="KAK3707470.1"/>
    <property type="molecule type" value="Genomic_DNA"/>
</dbReference>
<accession>A0ACC3N045</accession>
<organism evidence="1 2">
    <name type="scientific">Vermiconidia calcicola</name>
    <dbReference type="NCBI Taxonomy" id="1690605"/>
    <lineage>
        <taxon>Eukaryota</taxon>
        <taxon>Fungi</taxon>
        <taxon>Dikarya</taxon>
        <taxon>Ascomycota</taxon>
        <taxon>Pezizomycotina</taxon>
        <taxon>Dothideomycetes</taxon>
        <taxon>Dothideomycetidae</taxon>
        <taxon>Mycosphaerellales</taxon>
        <taxon>Extremaceae</taxon>
        <taxon>Vermiconidia</taxon>
    </lineage>
</organism>
<dbReference type="Proteomes" id="UP001281147">
    <property type="component" value="Unassembled WGS sequence"/>
</dbReference>
<comment type="caution">
    <text evidence="1">The sequence shown here is derived from an EMBL/GenBank/DDBJ whole genome shotgun (WGS) entry which is preliminary data.</text>
</comment>
<keyword evidence="2" id="KW-1185">Reference proteome</keyword>